<keyword evidence="5" id="KW-0624">Polysaccharide degradation</keyword>
<dbReference type="NCBIfam" id="TIGR04183">
    <property type="entry name" value="Por_Secre_tail"/>
    <property type="match status" value="1"/>
</dbReference>
<dbReference type="InterPro" id="IPR026444">
    <property type="entry name" value="Secre_tail"/>
</dbReference>
<proteinExistence type="inferred from homology"/>
<protein>
    <submittedName>
        <fullName evidence="8">T9SS type A sorting domain-containing protein</fullName>
    </submittedName>
</protein>
<dbReference type="InterPro" id="IPR036278">
    <property type="entry name" value="Sialidase_sf"/>
</dbReference>
<evidence type="ECO:0000256" key="6">
    <source>
        <dbReference type="ARBA" id="ARBA00037986"/>
    </source>
</evidence>
<comment type="caution">
    <text evidence="8">The sequence shown here is derived from an EMBL/GenBank/DDBJ whole genome shotgun (WGS) entry which is preliminary data.</text>
</comment>
<feature type="domain" description="Secretion system C-terminal sorting" evidence="7">
    <location>
        <begin position="708"/>
        <end position="772"/>
    </location>
</feature>
<name>A0A9D7XSX2_9BACT</name>
<dbReference type="Pfam" id="PF18962">
    <property type="entry name" value="Por_Secre_tail"/>
    <property type="match status" value="1"/>
</dbReference>
<dbReference type="SUPFAM" id="SSF110296">
    <property type="entry name" value="Oligoxyloglucan reducing end-specific cellobiohydrolase"/>
    <property type="match status" value="1"/>
</dbReference>
<dbReference type="Proteomes" id="UP000808337">
    <property type="component" value="Unassembled WGS sequence"/>
</dbReference>
<dbReference type="Gene3D" id="2.130.10.10">
    <property type="entry name" value="YVTN repeat-like/Quinoprotein amine dehydrogenase"/>
    <property type="match status" value="4"/>
</dbReference>
<evidence type="ECO:0000256" key="3">
    <source>
        <dbReference type="ARBA" id="ARBA00023277"/>
    </source>
</evidence>
<keyword evidence="1" id="KW-0732">Signal</keyword>
<reference evidence="8 9" key="1">
    <citation type="submission" date="2020-10" db="EMBL/GenBank/DDBJ databases">
        <title>Connecting structure to function with the recovery of over 1000 high-quality activated sludge metagenome-assembled genomes encoding full-length rRNA genes using long-read sequencing.</title>
        <authorList>
            <person name="Singleton C.M."/>
            <person name="Petriglieri F."/>
            <person name="Kristensen J.M."/>
            <person name="Kirkegaard R.H."/>
            <person name="Michaelsen T.Y."/>
            <person name="Andersen M.H."/>
            <person name="Karst S.M."/>
            <person name="Dueholm M.S."/>
            <person name="Nielsen P.H."/>
            <person name="Albertsen M."/>
        </authorList>
    </citation>
    <scope>NUCLEOTIDE SEQUENCE [LARGE SCALE GENOMIC DNA]</scope>
    <source>
        <strain evidence="8">Ribe_18-Q3-R11-54_MAXAC.273</strain>
    </source>
</reference>
<evidence type="ECO:0000256" key="2">
    <source>
        <dbReference type="ARBA" id="ARBA00022801"/>
    </source>
</evidence>
<dbReference type="GO" id="GO:0010411">
    <property type="term" value="P:xyloglucan metabolic process"/>
    <property type="evidence" value="ECO:0007669"/>
    <property type="project" value="TreeGrafter"/>
</dbReference>
<dbReference type="InterPro" id="IPR015943">
    <property type="entry name" value="WD40/YVTN_repeat-like_dom_sf"/>
</dbReference>
<evidence type="ECO:0000256" key="4">
    <source>
        <dbReference type="ARBA" id="ARBA00023295"/>
    </source>
</evidence>
<dbReference type="GO" id="GO:0000272">
    <property type="term" value="P:polysaccharide catabolic process"/>
    <property type="evidence" value="ECO:0007669"/>
    <property type="project" value="UniProtKB-KW"/>
</dbReference>
<evidence type="ECO:0000256" key="5">
    <source>
        <dbReference type="ARBA" id="ARBA00023326"/>
    </source>
</evidence>
<gene>
    <name evidence="8" type="ORF">IPP15_06955</name>
</gene>
<keyword evidence="4" id="KW-0326">Glycosidase</keyword>
<keyword evidence="2" id="KW-0378">Hydrolase</keyword>
<comment type="similarity">
    <text evidence="6">Belongs to the glycosyl hydrolase 74 family.</text>
</comment>
<dbReference type="SUPFAM" id="SSF50939">
    <property type="entry name" value="Sialidases"/>
    <property type="match status" value="1"/>
</dbReference>
<accession>A0A9D7XSX2</accession>
<dbReference type="AlphaFoldDB" id="A0A9D7XSX2"/>
<dbReference type="EMBL" id="JADKGY010000002">
    <property type="protein sequence ID" value="MBK9982152.1"/>
    <property type="molecule type" value="Genomic_DNA"/>
</dbReference>
<keyword evidence="3" id="KW-0119">Carbohydrate metabolism</keyword>
<sequence>MTRLLSILFCCIIVISLSMLHFDKKEVEKECDGNPEASPVTDLTINSAMTFSNVLVNYSNIGIGTQAGAINCLVVSRTDSNLVLAGAQNGGVWISHNAARSWKPVNDTARSLGVTSIAQNFFRPNEFYYSTGVIIKEHGKLLFDIYRSVDYGQTFSLVNPIAFQGFGKVEKILPSPIDSNTLYVSHNQFLFTDGYVYRTADDCHTFELIFQSDDGIADMILLPDGTLEIGTKHSVWRSVTGDPGSFVETTGIDSTGYDTHLAYCASQPDIQYCSVNHYGSYNYYKSIDTGQTWTYLSTLNQGRVLSVKPDDPDFILAGTTTPRASVDGGLTWEQIIAGHDLRSFNYDPHRPGKVYVTSDFGVATIEVAPFTALSFNKEYRRDTLLYSQEEYYGDHGATGIQTFQGYQDLGCRYIRNLTQSYSVISGDGTYTWISKQNPDLGYFSDNDGDIYRIDHLTTNQGRTQILNQLDADHNGHVDDQTQFITPFVMNNADDKQLYFLTLHWLWRSTDRGNNWIQVSHHTGNKFGDGTIACTHKLNPIVYWTNSDSIFAFTNAATAAPLSELSRPAPFDAGRSYNDPDRDSALYLINRSFPSKISYCANLFDPTSIWTTIPVTMLPNVTIQCMAVYPGNDQIILVGSKEGGLYVTMDRGLTWTKEADMPNVQITEIKIRESDKKVFIFTYGRGTWTADFETSTSIPPSQSFSDGTIYPNPFQDQLTIEFDHEVNGVVEICDMQGKLCLKKPVSGKQIKVGTEDLMPGFYLIRLFEGNKVIYQGKGIRIAT</sequence>
<organism evidence="8 9">
    <name type="scientific">Candidatus Opimibacter skivensis</name>
    <dbReference type="NCBI Taxonomy" id="2982028"/>
    <lineage>
        <taxon>Bacteria</taxon>
        <taxon>Pseudomonadati</taxon>
        <taxon>Bacteroidota</taxon>
        <taxon>Saprospiria</taxon>
        <taxon>Saprospirales</taxon>
        <taxon>Saprospiraceae</taxon>
        <taxon>Candidatus Opimibacter</taxon>
    </lineage>
</organism>
<dbReference type="GO" id="GO:0016798">
    <property type="term" value="F:hydrolase activity, acting on glycosyl bonds"/>
    <property type="evidence" value="ECO:0007669"/>
    <property type="project" value="UniProtKB-KW"/>
</dbReference>
<evidence type="ECO:0000256" key="1">
    <source>
        <dbReference type="ARBA" id="ARBA00022729"/>
    </source>
</evidence>
<evidence type="ECO:0000313" key="9">
    <source>
        <dbReference type="Proteomes" id="UP000808337"/>
    </source>
</evidence>
<dbReference type="InterPro" id="IPR052025">
    <property type="entry name" value="Xyloglucanase_GH74"/>
</dbReference>
<evidence type="ECO:0000259" key="7">
    <source>
        <dbReference type="Pfam" id="PF18962"/>
    </source>
</evidence>
<dbReference type="PANTHER" id="PTHR43739">
    <property type="entry name" value="XYLOGLUCANASE (EUROFUNG)"/>
    <property type="match status" value="1"/>
</dbReference>
<evidence type="ECO:0000313" key="8">
    <source>
        <dbReference type="EMBL" id="MBK9982152.1"/>
    </source>
</evidence>
<dbReference type="PANTHER" id="PTHR43739:SF2">
    <property type="entry name" value="OLIGOXYLOGLUCAN-REDUCING END-SPECIFIC XYLOGLUCANASE-RELATED"/>
    <property type="match status" value="1"/>
</dbReference>